<dbReference type="FunFam" id="3.40.50.920:FF:000001">
    <property type="entry name" value="Pyruvate dehydrogenase E1 beta subunit"/>
    <property type="match status" value="1"/>
</dbReference>
<dbReference type="Pfam" id="PF02779">
    <property type="entry name" value="Transket_pyr"/>
    <property type="match status" value="1"/>
</dbReference>
<dbReference type="InterPro" id="IPR009014">
    <property type="entry name" value="Transketo_C/PFOR_II"/>
</dbReference>
<dbReference type="GO" id="GO:0006082">
    <property type="term" value="P:organic acid metabolic process"/>
    <property type="evidence" value="ECO:0007669"/>
    <property type="project" value="UniProtKB-ARBA"/>
</dbReference>
<organism evidence="5 6">
    <name type="scientific">Halobaculum lipolyticum</name>
    <dbReference type="NCBI Taxonomy" id="3032001"/>
    <lineage>
        <taxon>Archaea</taxon>
        <taxon>Methanobacteriati</taxon>
        <taxon>Methanobacteriota</taxon>
        <taxon>Stenosarchaea group</taxon>
        <taxon>Halobacteria</taxon>
        <taxon>Halobacteriales</taxon>
        <taxon>Haloferacaceae</taxon>
        <taxon>Halobaculum</taxon>
    </lineage>
</organism>
<dbReference type="GO" id="GO:0044272">
    <property type="term" value="P:sulfur compound biosynthetic process"/>
    <property type="evidence" value="ECO:0007669"/>
    <property type="project" value="UniProtKB-ARBA"/>
</dbReference>
<dbReference type="CDD" id="cd07036">
    <property type="entry name" value="TPP_PYR_E1-PDHc-beta_like"/>
    <property type="match status" value="1"/>
</dbReference>
<sequence length="324" mass="35181">MSDSNELRIVEAVRQALHEEMVRDSEVLVYGEDVGIDGGVFRATQGLIEDHPGRVHDSPLGEAGIIGLGIGLAATGLKPVPEIQFQSFLYQGFHQLQQHASRLRSRSRGTLSCPMTIRTPYGGGIRALEHHSDSYEAGFAHVPGLKVVIPSTPSDTKGLLTAAIRDPDPVVFMEPTRLYRAFREPVPEGEHVVSLGEAAIRRTGDELTVVAWGSMVREATDAVDKTGVSADVIDLRTISPMDTDAIVESVKKTGRCVVVHEAPRTAGMAAEIVARITDEAFLYLEAPVERVTGYDVPVPMFAREEAYLPNSDRIATAIERTVGF</sequence>
<dbReference type="GO" id="GO:0016491">
    <property type="term" value="F:oxidoreductase activity"/>
    <property type="evidence" value="ECO:0007669"/>
    <property type="project" value="UniProtKB-KW"/>
</dbReference>
<keyword evidence="2 5" id="KW-0560">Oxidoreductase</keyword>
<evidence type="ECO:0000256" key="1">
    <source>
        <dbReference type="ARBA" id="ARBA00001964"/>
    </source>
</evidence>
<name>A0ABD5WDC6_9EURY</name>
<evidence type="ECO:0000259" key="4">
    <source>
        <dbReference type="SMART" id="SM00861"/>
    </source>
</evidence>
<keyword evidence="6" id="KW-1185">Reference proteome</keyword>
<evidence type="ECO:0000256" key="3">
    <source>
        <dbReference type="ARBA" id="ARBA00023052"/>
    </source>
</evidence>
<feature type="domain" description="Transketolase-like pyrimidine-binding" evidence="4">
    <location>
        <begin position="7"/>
        <end position="181"/>
    </location>
</feature>
<evidence type="ECO:0000313" key="6">
    <source>
        <dbReference type="Proteomes" id="UP001596461"/>
    </source>
</evidence>
<gene>
    <name evidence="5" type="ORF">ACFQL9_12680</name>
</gene>
<keyword evidence="3" id="KW-0786">Thiamine pyrophosphate</keyword>
<evidence type="ECO:0000313" key="5">
    <source>
        <dbReference type="EMBL" id="MFC7070500.1"/>
    </source>
</evidence>
<accession>A0ABD5WDC6</accession>
<dbReference type="GeneID" id="81124368"/>
<dbReference type="EC" id="1.2.4.-" evidence="5"/>
<protein>
    <submittedName>
        <fullName evidence="5">Alpha-ketoacid dehydrogenase subunit beta</fullName>
        <ecNumber evidence="5">1.2.4.-</ecNumber>
    </submittedName>
</protein>
<comment type="caution">
    <text evidence="5">The sequence shown here is derived from an EMBL/GenBank/DDBJ whole genome shotgun (WGS) entry which is preliminary data.</text>
</comment>
<evidence type="ECO:0000256" key="2">
    <source>
        <dbReference type="ARBA" id="ARBA00023002"/>
    </source>
</evidence>
<dbReference type="Proteomes" id="UP001596461">
    <property type="component" value="Unassembled WGS sequence"/>
</dbReference>
<dbReference type="InterPro" id="IPR033248">
    <property type="entry name" value="Transketolase_C"/>
</dbReference>
<dbReference type="PANTHER" id="PTHR43257:SF2">
    <property type="entry name" value="PYRUVATE DEHYDROGENASE E1 COMPONENT SUBUNIT BETA"/>
    <property type="match status" value="1"/>
</dbReference>
<dbReference type="SUPFAM" id="SSF52518">
    <property type="entry name" value="Thiamin diphosphate-binding fold (THDP-binding)"/>
    <property type="match status" value="1"/>
</dbReference>
<reference evidence="5 6" key="1">
    <citation type="journal article" date="2019" name="Int. J. Syst. Evol. Microbiol.">
        <title>The Global Catalogue of Microorganisms (GCM) 10K type strain sequencing project: providing services to taxonomists for standard genome sequencing and annotation.</title>
        <authorList>
            <consortium name="The Broad Institute Genomics Platform"/>
            <consortium name="The Broad Institute Genome Sequencing Center for Infectious Disease"/>
            <person name="Wu L."/>
            <person name="Ma J."/>
        </authorList>
    </citation>
    <scope>NUCLEOTIDE SEQUENCE [LARGE SCALE GENOMIC DNA]</scope>
    <source>
        <strain evidence="5 6">DT31</strain>
    </source>
</reference>
<dbReference type="InterPro" id="IPR005475">
    <property type="entry name" value="Transketolase-like_Pyr-bd"/>
</dbReference>
<dbReference type="Pfam" id="PF02780">
    <property type="entry name" value="Transketolase_C"/>
    <property type="match status" value="1"/>
</dbReference>
<dbReference type="PANTHER" id="PTHR43257">
    <property type="entry name" value="PYRUVATE DEHYDROGENASE E1 COMPONENT BETA SUBUNIT"/>
    <property type="match status" value="1"/>
</dbReference>
<dbReference type="AlphaFoldDB" id="A0ABD5WDC6"/>
<dbReference type="InterPro" id="IPR029061">
    <property type="entry name" value="THDP-binding"/>
</dbReference>
<dbReference type="Gene3D" id="3.40.50.920">
    <property type="match status" value="1"/>
</dbReference>
<dbReference type="RefSeq" id="WP_284032510.1">
    <property type="nucleotide sequence ID" value="NZ_CP126154.1"/>
</dbReference>
<dbReference type="SUPFAM" id="SSF52922">
    <property type="entry name" value="TK C-terminal domain-like"/>
    <property type="match status" value="1"/>
</dbReference>
<dbReference type="EMBL" id="JBHTAH010000011">
    <property type="protein sequence ID" value="MFC7070500.1"/>
    <property type="molecule type" value="Genomic_DNA"/>
</dbReference>
<dbReference type="Gene3D" id="3.40.50.970">
    <property type="match status" value="1"/>
</dbReference>
<dbReference type="FunFam" id="3.40.50.970:FF:000001">
    <property type="entry name" value="Pyruvate dehydrogenase E1 beta subunit"/>
    <property type="match status" value="1"/>
</dbReference>
<comment type="cofactor">
    <cofactor evidence="1">
        <name>thiamine diphosphate</name>
        <dbReference type="ChEBI" id="CHEBI:58937"/>
    </cofactor>
</comment>
<proteinExistence type="predicted"/>
<dbReference type="SMART" id="SM00861">
    <property type="entry name" value="Transket_pyr"/>
    <property type="match status" value="1"/>
</dbReference>